<evidence type="ECO:0000259" key="4">
    <source>
        <dbReference type="Pfam" id="PF22799"/>
    </source>
</evidence>
<feature type="compositionally biased region" description="Low complexity" evidence="1">
    <location>
        <begin position="145"/>
        <end position="217"/>
    </location>
</feature>
<proteinExistence type="predicted"/>
<evidence type="ECO:0000256" key="2">
    <source>
        <dbReference type="SAM" id="SignalP"/>
    </source>
</evidence>
<dbReference type="PANTHER" id="PTHR39613">
    <property type="entry name" value="ANCHORED CELL WALL PROTEIN, PUTATIVE (AFU_ORTHOLOGUE AFUA_4G08960)-RELATED"/>
    <property type="match status" value="1"/>
</dbReference>
<feature type="compositionally biased region" description="Low complexity" evidence="1">
    <location>
        <begin position="229"/>
        <end position="238"/>
    </location>
</feature>
<name>A0A6A5YE25_9PEZI</name>
<dbReference type="Pfam" id="PF22799">
    <property type="entry name" value="PIR1-like_C"/>
    <property type="match status" value="1"/>
</dbReference>
<dbReference type="InterPro" id="IPR054508">
    <property type="entry name" value="PIR1-like_C"/>
</dbReference>
<feature type="region of interest" description="Disordered" evidence="1">
    <location>
        <begin position="145"/>
        <end position="238"/>
    </location>
</feature>
<evidence type="ECO:0000259" key="3">
    <source>
        <dbReference type="Pfam" id="PF09792"/>
    </source>
</evidence>
<dbReference type="AlphaFoldDB" id="A0A6A5YE25"/>
<feature type="compositionally biased region" description="Polar residues" evidence="1">
    <location>
        <begin position="218"/>
        <end position="228"/>
    </location>
</feature>
<feature type="domain" description="Ubiquitin 3 binding protein But2 C-terminal" evidence="3">
    <location>
        <begin position="345"/>
        <end position="485"/>
    </location>
</feature>
<evidence type="ECO:0000256" key="1">
    <source>
        <dbReference type="SAM" id="MobiDB-lite"/>
    </source>
</evidence>
<dbReference type="InterPro" id="IPR018620">
    <property type="entry name" value="Ubiquitin3-bd_protein_But2_C"/>
</dbReference>
<sequence>MRYALAPLAFGLGASAAILPRSDCCFQLTSSGGVSGSMSQLSDGQNRVGGSGGSAATYCINNGAITDSNGRGCILTGATTQFQCDSGSSPTTGFSISSSGELEYNGSGTFYACPATDTTYNIYTQPVEGQSKCVQIELSTGGKCASGSGSSAVSTPQAASTPAASAQQSTPAASVAHSPVAESSPVAETSAPAASTPAYTAPAASSPAYSAPQESESVTASSPAYTAPQQTTETVQASTSVATVPAASSPAYTAPAESSTVAASSAPVSSATSSTVAESSPAASSPVASVVSSTVVESSPAASSPVASAASSTVAASTSAGATTAAATPSSSSGICPTDLAGDYQYPHLLVPVNSTTPNTAYGTQYFGTISSTVCSTYNFDIPANYTGLTCTLEFLFPLKSELETSDFTVSGSGEVTFSELSSPVSESTTYDTVPSTEKTLGSYNLAPGNSYVIQTGECKAGQTIAYEICGSGSFYLNYFQDWNPSPIGLFERAC</sequence>
<keyword evidence="2" id="KW-0732">Signal</keyword>
<feature type="domain" description="Cell wall mannoprotein PIR1-like C-terminal" evidence="4">
    <location>
        <begin position="63"/>
        <end position="136"/>
    </location>
</feature>
<protein>
    <submittedName>
        <fullName evidence="5">Uncharacterized protein</fullName>
    </submittedName>
</protein>
<keyword evidence="6" id="KW-1185">Reference proteome</keyword>
<feature type="chain" id="PRO_5025463908" evidence="2">
    <location>
        <begin position="17"/>
        <end position="495"/>
    </location>
</feature>
<feature type="signal peptide" evidence="2">
    <location>
        <begin position="1"/>
        <end position="16"/>
    </location>
</feature>
<reference evidence="5" key="1">
    <citation type="journal article" date="2020" name="Stud. Mycol.">
        <title>101 Dothideomycetes genomes: a test case for predicting lifestyles and emergence of pathogens.</title>
        <authorList>
            <person name="Haridas S."/>
            <person name="Albert R."/>
            <person name="Binder M."/>
            <person name="Bloem J."/>
            <person name="Labutti K."/>
            <person name="Salamov A."/>
            <person name="Andreopoulos B."/>
            <person name="Baker S."/>
            <person name="Barry K."/>
            <person name="Bills G."/>
            <person name="Bluhm B."/>
            <person name="Cannon C."/>
            <person name="Castanera R."/>
            <person name="Culley D."/>
            <person name="Daum C."/>
            <person name="Ezra D."/>
            <person name="Gonzalez J."/>
            <person name="Henrissat B."/>
            <person name="Kuo A."/>
            <person name="Liang C."/>
            <person name="Lipzen A."/>
            <person name="Lutzoni F."/>
            <person name="Magnuson J."/>
            <person name="Mondo S."/>
            <person name="Nolan M."/>
            <person name="Ohm R."/>
            <person name="Pangilinan J."/>
            <person name="Park H.-J."/>
            <person name="Ramirez L."/>
            <person name="Alfaro M."/>
            <person name="Sun H."/>
            <person name="Tritt A."/>
            <person name="Yoshinaga Y."/>
            <person name="Zwiers L.-H."/>
            <person name="Turgeon B."/>
            <person name="Goodwin S."/>
            <person name="Spatafora J."/>
            <person name="Crous P."/>
            <person name="Grigoriev I."/>
        </authorList>
    </citation>
    <scope>NUCLEOTIDE SEQUENCE</scope>
    <source>
        <strain evidence="5">CBS 121410</strain>
    </source>
</reference>
<accession>A0A6A5YE25</accession>
<organism evidence="5 6">
    <name type="scientific">Saccharata proteae CBS 121410</name>
    <dbReference type="NCBI Taxonomy" id="1314787"/>
    <lineage>
        <taxon>Eukaryota</taxon>
        <taxon>Fungi</taxon>
        <taxon>Dikarya</taxon>
        <taxon>Ascomycota</taxon>
        <taxon>Pezizomycotina</taxon>
        <taxon>Dothideomycetes</taxon>
        <taxon>Dothideomycetes incertae sedis</taxon>
        <taxon>Botryosphaeriales</taxon>
        <taxon>Saccharataceae</taxon>
        <taxon>Saccharata</taxon>
    </lineage>
</organism>
<evidence type="ECO:0000313" key="5">
    <source>
        <dbReference type="EMBL" id="KAF2089597.1"/>
    </source>
</evidence>
<dbReference type="OrthoDB" id="4657524at2759"/>
<dbReference type="Pfam" id="PF09792">
    <property type="entry name" value="But2"/>
    <property type="match status" value="1"/>
</dbReference>
<dbReference type="EMBL" id="ML978714">
    <property type="protein sequence ID" value="KAF2089597.1"/>
    <property type="molecule type" value="Genomic_DNA"/>
</dbReference>
<dbReference type="Proteomes" id="UP000799776">
    <property type="component" value="Unassembled WGS sequence"/>
</dbReference>
<evidence type="ECO:0000313" key="6">
    <source>
        <dbReference type="Proteomes" id="UP000799776"/>
    </source>
</evidence>
<gene>
    <name evidence="5" type="ORF">K490DRAFT_37086</name>
</gene>
<dbReference type="PANTHER" id="PTHR39613:SF1">
    <property type="entry name" value="ANCHORED CELL WALL PROTEIN, PUTATIVE (AFU_ORTHOLOGUE AFUA_4G08960)-RELATED"/>
    <property type="match status" value="1"/>
</dbReference>